<accession>A0AAV4H5B7</accession>
<reference evidence="2 3" key="1">
    <citation type="journal article" date="2021" name="Elife">
        <title>Chloroplast acquisition without the gene transfer in kleptoplastic sea slugs, Plakobranchus ocellatus.</title>
        <authorList>
            <person name="Maeda T."/>
            <person name="Takahashi S."/>
            <person name="Yoshida T."/>
            <person name="Shimamura S."/>
            <person name="Takaki Y."/>
            <person name="Nagai Y."/>
            <person name="Toyoda A."/>
            <person name="Suzuki Y."/>
            <person name="Arimoto A."/>
            <person name="Ishii H."/>
            <person name="Satoh N."/>
            <person name="Nishiyama T."/>
            <person name="Hasebe M."/>
            <person name="Maruyama T."/>
            <person name="Minagawa J."/>
            <person name="Obokata J."/>
            <person name="Shigenobu S."/>
        </authorList>
    </citation>
    <scope>NUCLEOTIDE SEQUENCE [LARGE SCALE GENOMIC DNA]</scope>
</reference>
<organism evidence="2 3">
    <name type="scientific">Elysia marginata</name>
    <dbReference type="NCBI Taxonomy" id="1093978"/>
    <lineage>
        <taxon>Eukaryota</taxon>
        <taxon>Metazoa</taxon>
        <taxon>Spiralia</taxon>
        <taxon>Lophotrochozoa</taxon>
        <taxon>Mollusca</taxon>
        <taxon>Gastropoda</taxon>
        <taxon>Heterobranchia</taxon>
        <taxon>Euthyneura</taxon>
        <taxon>Panpulmonata</taxon>
        <taxon>Sacoglossa</taxon>
        <taxon>Placobranchoidea</taxon>
        <taxon>Plakobranchidae</taxon>
        <taxon>Elysia</taxon>
    </lineage>
</organism>
<feature type="compositionally biased region" description="Basic residues" evidence="1">
    <location>
        <begin position="86"/>
        <end position="106"/>
    </location>
</feature>
<sequence>MAACGCVGLSYPLWTASLGTRWRWHAGVTRGLDYQASRVSQGRARWSPVAGRRRNILGLAPGEGAYPAWRATDNTLCRPRQGDKGHAKRKTPHQKQTHTQRRRQRKSLAWGPAGAR</sequence>
<proteinExistence type="predicted"/>
<dbReference type="AlphaFoldDB" id="A0AAV4H5B7"/>
<feature type="region of interest" description="Disordered" evidence="1">
    <location>
        <begin position="74"/>
        <end position="116"/>
    </location>
</feature>
<gene>
    <name evidence="2" type="ORF">ElyMa_002642500</name>
</gene>
<protein>
    <recommendedName>
        <fullName evidence="4">Secreted protein</fullName>
    </recommendedName>
</protein>
<evidence type="ECO:0000256" key="1">
    <source>
        <dbReference type="SAM" id="MobiDB-lite"/>
    </source>
</evidence>
<name>A0AAV4H5B7_9GAST</name>
<dbReference type="Proteomes" id="UP000762676">
    <property type="component" value="Unassembled WGS sequence"/>
</dbReference>
<evidence type="ECO:0000313" key="2">
    <source>
        <dbReference type="EMBL" id="GFR93413.1"/>
    </source>
</evidence>
<dbReference type="EMBL" id="BMAT01005456">
    <property type="protein sequence ID" value="GFR93413.1"/>
    <property type="molecule type" value="Genomic_DNA"/>
</dbReference>
<comment type="caution">
    <text evidence="2">The sequence shown here is derived from an EMBL/GenBank/DDBJ whole genome shotgun (WGS) entry which is preliminary data.</text>
</comment>
<evidence type="ECO:0000313" key="3">
    <source>
        <dbReference type="Proteomes" id="UP000762676"/>
    </source>
</evidence>
<evidence type="ECO:0008006" key="4">
    <source>
        <dbReference type="Google" id="ProtNLM"/>
    </source>
</evidence>
<keyword evidence="3" id="KW-1185">Reference proteome</keyword>